<feature type="compositionally biased region" description="Pro residues" evidence="1">
    <location>
        <begin position="936"/>
        <end position="949"/>
    </location>
</feature>
<feature type="compositionally biased region" description="Polar residues" evidence="1">
    <location>
        <begin position="65"/>
        <end position="78"/>
    </location>
</feature>
<dbReference type="PANTHER" id="PTHR18063:SF6">
    <property type="entry name" value="UBIQUITIN CARBOXYL-TERMINAL HYDROLASE"/>
    <property type="match status" value="1"/>
</dbReference>
<feature type="compositionally biased region" description="Basic and acidic residues" evidence="1">
    <location>
        <begin position="774"/>
        <end position="794"/>
    </location>
</feature>
<dbReference type="InterPro" id="IPR033979">
    <property type="entry name" value="MINDY_domain"/>
</dbReference>
<evidence type="ECO:0000256" key="1">
    <source>
        <dbReference type="SAM" id="MobiDB-lite"/>
    </source>
</evidence>
<feature type="compositionally biased region" description="Low complexity" evidence="1">
    <location>
        <begin position="892"/>
        <end position="907"/>
    </location>
</feature>
<dbReference type="EMBL" id="JAZGUE010000006">
    <property type="protein sequence ID" value="KAL2265301.1"/>
    <property type="molecule type" value="Genomic_DNA"/>
</dbReference>
<feature type="compositionally biased region" description="Gly residues" evidence="1">
    <location>
        <begin position="881"/>
        <end position="891"/>
    </location>
</feature>
<name>A0ABR4D4M2_9PEZI</name>
<sequence>MVARKPLPQSAFLDPAVPPQARDAWLSSSNTDEGQGRNTQGEKPVGSANRHALNDAPASLRPAATHTSDFASNESSIWGNDGFAPSRNAVDASQVPPALRPGSSSGGGGNVTAFDPSGTSSAQIPTVLRTAVSTPKPETNPFKRKMSLSPQSTGAARREPAEGAAPTSATAPLVNEFERLSVHDTGSTNPWQPALDESRAATVAAVPRVPLGNEDSAPDNVWASARPSRQPSPARGPTGSPALVSLPSEGSAIWDEVPKTTGPPPPPMLITTADEDLLGDSHAWDDLGARDKGKDAAPPPPEKGISGADDWNLIDIDARPASPLQQGAGGNADGGNASGDHTKEDNAAKSLPSQQSAPSTQPNEPPRPPPRSTPEQAPRLSPRPVDKSETYQIKNITWYDATAAKNPRQSPILVQNANGPCPLLALVNALTLTTPVDLPNTGLLDILRSREQVSLGLLLDAVLEELMRRTPPDGVLPDMTELYDFLTGLHTGMNVNPRFLPTEQVVESFKRESRTDSLQPTDSVDRIPGTFEHTKEMSLYSTFCVPLIHGWLPSRDEPVYEAFARHAASYEDAQNLLFREEELDEKLCDPQRGLNEEEEQLYQDVMTIKQFLASSATQLTPFGLDVIKQAMKPGSVAILFRNDHFSTLYRHPQTLELLTLVTDAGYAGHVEVVWESLVDVTGESAEFFSGDFLVVGGASHGANAGASGPAETAGGEWATVQGRRGRTQHGRPNDPSPAATSPTGRPSQPPISPQHEQEDRDLALALQLQEEEDARARAAQERRHRESLLSERYIEQQARGNARRNPTGHRRSSQSTSSLTSPATGRRPAPGPTPARPASASTSTIPATGTTASSRPRPTTQTVRSLLPPLAPSESNSSGRSRGGAGAGAGAGAAPVATSRTTRTAAVGSFVTHRPADEGLDDAPPSYEQAAKQRPYVPPQGHPSHPAAPPAAVGPGQQQPQGFGRGSTTGGGGRPPAQTQGQAPPQQQVPYPPQHHHHQQQQQQRPMGLRRGVPPPVGTGTSGSGGSVGEGKEKCIMM</sequence>
<feature type="compositionally biased region" description="Pro residues" evidence="1">
    <location>
        <begin position="363"/>
        <end position="372"/>
    </location>
</feature>
<feature type="compositionally biased region" description="Low complexity" evidence="1">
    <location>
        <begin position="200"/>
        <end position="210"/>
    </location>
</feature>
<dbReference type="Proteomes" id="UP001600064">
    <property type="component" value="Unassembled WGS sequence"/>
</dbReference>
<keyword evidence="4" id="KW-1185">Reference proteome</keyword>
<protein>
    <recommendedName>
        <fullName evidence="2">MINDY deubiquitinase domain-containing protein</fullName>
    </recommendedName>
</protein>
<feature type="compositionally biased region" description="Low complexity" evidence="1">
    <location>
        <begin position="1000"/>
        <end position="1012"/>
    </location>
</feature>
<dbReference type="RefSeq" id="XP_070864028.1">
    <property type="nucleotide sequence ID" value="XM_071013109.1"/>
</dbReference>
<evidence type="ECO:0000313" key="4">
    <source>
        <dbReference type="Proteomes" id="UP001600064"/>
    </source>
</evidence>
<dbReference type="PANTHER" id="PTHR18063">
    <property type="entry name" value="NF-E2 INDUCIBLE PROTEIN"/>
    <property type="match status" value="1"/>
</dbReference>
<feature type="compositionally biased region" description="Gly residues" evidence="1">
    <location>
        <begin position="963"/>
        <end position="974"/>
    </location>
</feature>
<feature type="compositionally biased region" description="Low complexity" evidence="1">
    <location>
        <begin position="975"/>
        <end position="989"/>
    </location>
</feature>
<feature type="compositionally biased region" description="Polar residues" evidence="1">
    <location>
        <begin position="26"/>
        <end position="41"/>
    </location>
</feature>
<feature type="compositionally biased region" description="Low complexity" evidence="1">
    <location>
        <begin position="950"/>
        <end position="962"/>
    </location>
</feature>
<accession>A0ABR4D4M2</accession>
<feature type="region of interest" description="Disordered" evidence="1">
    <location>
        <begin position="1"/>
        <end position="388"/>
    </location>
</feature>
<feature type="region of interest" description="Disordered" evidence="1">
    <location>
        <begin position="772"/>
        <end position="1038"/>
    </location>
</feature>
<feature type="compositionally biased region" description="Basic and acidic residues" evidence="1">
    <location>
        <begin position="282"/>
        <end position="295"/>
    </location>
</feature>
<gene>
    <name evidence="3" type="ORF">VTJ83DRAFT_6401</name>
</gene>
<proteinExistence type="predicted"/>
<dbReference type="GeneID" id="98127753"/>
<feature type="compositionally biased region" description="Low complexity" evidence="1">
    <location>
        <begin position="813"/>
        <end position="828"/>
    </location>
</feature>
<feature type="domain" description="MINDY deubiquitinase" evidence="2">
    <location>
        <begin position="389"/>
        <end position="692"/>
    </location>
</feature>
<feature type="compositionally biased region" description="Gly residues" evidence="1">
    <location>
        <begin position="327"/>
        <end position="337"/>
    </location>
</feature>
<evidence type="ECO:0000313" key="3">
    <source>
        <dbReference type="EMBL" id="KAL2265301.1"/>
    </source>
</evidence>
<dbReference type="InterPro" id="IPR007518">
    <property type="entry name" value="MINDY"/>
</dbReference>
<evidence type="ECO:0000259" key="2">
    <source>
        <dbReference type="Pfam" id="PF04424"/>
    </source>
</evidence>
<feature type="compositionally biased region" description="Low complexity" evidence="1">
    <location>
        <begin position="836"/>
        <end position="854"/>
    </location>
</feature>
<comment type="caution">
    <text evidence="3">The sequence shown here is derived from an EMBL/GenBank/DDBJ whole genome shotgun (WGS) entry which is preliminary data.</text>
</comment>
<feature type="region of interest" description="Disordered" evidence="1">
    <location>
        <begin position="722"/>
        <end position="759"/>
    </location>
</feature>
<reference evidence="3 4" key="1">
    <citation type="journal article" date="2024" name="Commun. Biol.">
        <title>Comparative genomic analysis of thermophilic fungi reveals convergent evolutionary adaptations and gene losses.</title>
        <authorList>
            <person name="Steindorff A.S."/>
            <person name="Aguilar-Pontes M.V."/>
            <person name="Robinson A.J."/>
            <person name="Andreopoulos B."/>
            <person name="LaButti K."/>
            <person name="Kuo A."/>
            <person name="Mondo S."/>
            <person name="Riley R."/>
            <person name="Otillar R."/>
            <person name="Haridas S."/>
            <person name="Lipzen A."/>
            <person name="Grimwood J."/>
            <person name="Schmutz J."/>
            <person name="Clum A."/>
            <person name="Reid I.D."/>
            <person name="Moisan M.C."/>
            <person name="Butler G."/>
            <person name="Nguyen T.T.M."/>
            <person name="Dewar K."/>
            <person name="Conant G."/>
            <person name="Drula E."/>
            <person name="Henrissat B."/>
            <person name="Hansel C."/>
            <person name="Singer S."/>
            <person name="Hutchinson M.I."/>
            <person name="de Vries R.P."/>
            <person name="Natvig D.O."/>
            <person name="Powell A.J."/>
            <person name="Tsang A."/>
            <person name="Grigoriev I.V."/>
        </authorList>
    </citation>
    <scope>NUCLEOTIDE SEQUENCE [LARGE SCALE GENOMIC DNA]</scope>
    <source>
        <strain evidence="3 4">ATCC 22073</strain>
    </source>
</reference>
<dbReference type="Pfam" id="PF04424">
    <property type="entry name" value="MINDY_DUB"/>
    <property type="match status" value="1"/>
</dbReference>
<organism evidence="3 4">
    <name type="scientific">Remersonia thermophila</name>
    <dbReference type="NCBI Taxonomy" id="72144"/>
    <lineage>
        <taxon>Eukaryota</taxon>
        <taxon>Fungi</taxon>
        <taxon>Dikarya</taxon>
        <taxon>Ascomycota</taxon>
        <taxon>Pezizomycotina</taxon>
        <taxon>Sordariomycetes</taxon>
        <taxon>Sordariomycetidae</taxon>
        <taxon>Sordariales</taxon>
        <taxon>Sordariales incertae sedis</taxon>
        <taxon>Remersonia</taxon>
    </lineage>
</organism>
<feature type="compositionally biased region" description="Gly residues" evidence="1">
    <location>
        <begin position="1020"/>
        <end position="1029"/>
    </location>
</feature>